<dbReference type="GO" id="GO:0050776">
    <property type="term" value="P:regulation of immune response"/>
    <property type="evidence" value="ECO:0007669"/>
    <property type="project" value="InterPro"/>
</dbReference>
<name>A0A1S3RVR6_SALSA</name>
<dbReference type="Proteomes" id="UP001652741">
    <property type="component" value="Chromosome ssa05"/>
</dbReference>
<dbReference type="AlphaFoldDB" id="A0A1S3RVR6"/>
<feature type="chain" id="PRO_5010248285" description="PILR alpha-associated neural protein-like" evidence="2">
    <location>
        <begin position="33"/>
        <end position="223"/>
    </location>
</feature>
<dbReference type="KEGG" id="sasa:106605085"/>
<keyword evidence="2" id="KW-0732">Signal</keyword>
<dbReference type="PANTHER" id="PTHR32023:SF2">
    <property type="entry name" value="PILR ALPHA-ASSOCIATED NEURAL PROTEIN"/>
    <property type="match status" value="1"/>
</dbReference>
<feature type="compositionally biased region" description="Basic and acidic residues" evidence="1">
    <location>
        <begin position="213"/>
        <end position="223"/>
    </location>
</feature>
<feature type="signal peptide" evidence="2">
    <location>
        <begin position="1"/>
        <end position="32"/>
    </location>
</feature>
<dbReference type="OrthoDB" id="9934112at2759"/>
<protein>
    <recommendedName>
        <fullName evidence="5">PILR alpha-associated neural protein-like</fullName>
    </recommendedName>
</protein>
<organism evidence="3 4">
    <name type="scientific">Salmo salar</name>
    <name type="common">Atlantic salmon</name>
    <dbReference type="NCBI Taxonomy" id="8030"/>
    <lineage>
        <taxon>Eukaryota</taxon>
        <taxon>Metazoa</taxon>
        <taxon>Chordata</taxon>
        <taxon>Craniata</taxon>
        <taxon>Vertebrata</taxon>
        <taxon>Euteleostomi</taxon>
        <taxon>Actinopterygii</taxon>
        <taxon>Neopterygii</taxon>
        <taxon>Teleostei</taxon>
        <taxon>Protacanthopterygii</taxon>
        <taxon>Salmoniformes</taxon>
        <taxon>Salmonidae</taxon>
        <taxon>Salmoninae</taxon>
        <taxon>Salmo</taxon>
    </lineage>
</organism>
<evidence type="ECO:0000256" key="1">
    <source>
        <dbReference type="SAM" id="MobiDB-lite"/>
    </source>
</evidence>
<gene>
    <name evidence="4" type="primary">LOC106605085</name>
</gene>
<feature type="region of interest" description="Disordered" evidence="1">
    <location>
        <begin position="124"/>
        <end position="143"/>
    </location>
</feature>
<evidence type="ECO:0008006" key="5">
    <source>
        <dbReference type="Google" id="ProtNLM"/>
    </source>
</evidence>
<feature type="region of interest" description="Disordered" evidence="1">
    <location>
        <begin position="202"/>
        <end position="223"/>
    </location>
</feature>
<sequence>MERCSISPVKRLTAHRCLFFLLVAAVTRPSTCNRDDEGEGQVEAFSAQLSVTGQVTPTPIWSVDWGPTLALEDETHHFLSSQEADLYHHGHEVPTTTAEAWLHHQSAPGSVLPQEPLDLLEAPDAEGVEDGGSEAEEREPEEVDPQFYVTVTISSLLILTAVIITAKLCYDRSCSQHPPPLSRGVAPPLSLALPRSLALEDSRQTLHGTPSFTDRERIPVVNL</sequence>
<evidence type="ECO:0000313" key="4">
    <source>
        <dbReference type="RefSeq" id="XP_014055849.1"/>
    </source>
</evidence>
<evidence type="ECO:0000313" key="3">
    <source>
        <dbReference type="Proteomes" id="UP001652741"/>
    </source>
</evidence>
<reference evidence="4" key="1">
    <citation type="submission" date="2025-08" db="UniProtKB">
        <authorList>
            <consortium name="RefSeq"/>
        </authorList>
    </citation>
    <scope>IDENTIFICATION</scope>
</reference>
<dbReference type="GeneID" id="106605085"/>
<dbReference type="RefSeq" id="XP_014055849.1">
    <property type="nucleotide sequence ID" value="XM_014200374.2"/>
</dbReference>
<dbReference type="GO" id="GO:0016020">
    <property type="term" value="C:membrane"/>
    <property type="evidence" value="ECO:0007669"/>
    <property type="project" value="TreeGrafter"/>
</dbReference>
<proteinExistence type="predicted"/>
<dbReference type="PANTHER" id="PTHR32023">
    <property type="entry name" value="PILR ALPHA-ASSOCIATED NEURAL PROTEIN"/>
    <property type="match status" value="1"/>
</dbReference>
<accession>A0A1S3RVR6</accession>
<dbReference type="InterPro" id="IPR039628">
    <property type="entry name" value="PIANP"/>
</dbReference>
<evidence type="ECO:0000256" key="2">
    <source>
        <dbReference type="SAM" id="SignalP"/>
    </source>
</evidence>
<keyword evidence="3" id="KW-1185">Reference proteome</keyword>